<name>A0A8I0APM5_9FIRM</name>
<comment type="caution">
    <text evidence="2">The sequence shown here is derived from an EMBL/GenBank/DDBJ whole genome shotgun (WGS) entry which is preliminary data.</text>
</comment>
<sequence>MGKGKLFKAAATIAAIGGVCYVFRDKIKNSTVYQSLDMDDKVEKVKNTIKEKMPAKEEPERDYFSLDDAPVEGTIDQQSENTSDISADDAKPKETEHSTEEAATVTEETESPILYENEGLSDVSEDLDVIEEQDKLDV</sequence>
<gene>
    <name evidence="2" type="ORF">H8S09_07885</name>
</gene>
<feature type="compositionally biased region" description="Basic and acidic residues" evidence="1">
    <location>
        <begin position="88"/>
        <end position="100"/>
    </location>
</feature>
<evidence type="ECO:0000256" key="1">
    <source>
        <dbReference type="SAM" id="MobiDB-lite"/>
    </source>
</evidence>
<evidence type="ECO:0000313" key="2">
    <source>
        <dbReference type="EMBL" id="MBC5662810.1"/>
    </source>
</evidence>
<dbReference type="AlphaFoldDB" id="A0A8I0APM5"/>
<feature type="compositionally biased region" description="Polar residues" evidence="1">
    <location>
        <begin position="75"/>
        <end position="85"/>
    </location>
</feature>
<dbReference type="RefSeq" id="WP_186847642.1">
    <property type="nucleotide sequence ID" value="NZ_JACOOX010000004.1"/>
</dbReference>
<organism evidence="2 3">
    <name type="scientific">Coprococcus hominis</name>
    <name type="common">ex Liu et al. 2022</name>
    <dbReference type="NCBI Taxonomy" id="2763039"/>
    <lineage>
        <taxon>Bacteria</taxon>
        <taxon>Bacillati</taxon>
        <taxon>Bacillota</taxon>
        <taxon>Clostridia</taxon>
        <taxon>Lachnospirales</taxon>
        <taxon>Lachnospiraceae</taxon>
        <taxon>Coprococcus</taxon>
    </lineage>
</organism>
<accession>A0A8I0APM5</accession>
<reference evidence="2 3" key="1">
    <citation type="submission" date="2020-08" db="EMBL/GenBank/DDBJ databases">
        <title>Genome public.</title>
        <authorList>
            <person name="Liu C."/>
            <person name="Sun Q."/>
        </authorList>
    </citation>
    <scope>NUCLEOTIDE SEQUENCE [LARGE SCALE GENOMIC DNA]</scope>
    <source>
        <strain evidence="2 3">NSJ-10</strain>
    </source>
</reference>
<keyword evidence="3" id="KW-1185">Reference proteome</keyword>
<protein>
    <submittedName>
        <fullName evidence="2">Uncharacterized protein</fullName>
    </submittedName>
</protein>
<feature type="region of interest" description="Disordered" evidence="1">
    <location>
        <begin position="49"/>
        <end position="138"/>
    </location>
</feature>
<evidence type="ECO:0000313" key="3">
    <source>
        <dbReference type="Proteomes" id="UP000615234"/>
    </source>
</evidence>
<feature type="compositionally biased region" description="Basic and acidic residues" evidence="1">
    <location>
        <begin position="49"/>
        <end position="64"/>
    </location>
</feature>
<dbReference type="Proteomes" id="UP000615234">
    <property type="component" value="Unassembled WGS sequence"/>
</dbReference>
<proteinExistence type="predicted"/>
<dbReference type="EMBL" id="JACOOX010000004">
    <property type="protein sequence ID" value="MBC5662810.1"/>
    <property type="molecule type" value="Genomic_DNA"/>
</dbReference>